<gene>
    <name evidence="7" type="ORF">GTOL_13089</name>
</gene>
<proteinExistence type="predicted"/>
<sequence length="177" mass="18449">MNSMRNESQRGFTLIELIIVITIIGILAAVALPRMIDAQHDARTAKVMAIYGSLRSAAMLARSRCELDLANPGAATTANNCSANPPFVNMDGHAVRISNRYPTATFDGIDIAADMNLNSDGLTASNTTGNNNGAVVNGRTYDIAGGTAPNCRVTYLEAALAGTAILSPSIKSDTSGC</sequence>
<evidence type="ECO:0000256" key="4">
    <source>
        <dbReference type="ARBA" id="ARBA00022989"/>
    </source>
</evidence>
<dbReference type="InterPro" id="IPR045584">
    <property type="entry name" value="Pilin-like"/>
</dbReference>
<evidence type="ECO:0000313" key="7">
    <source>
        <dbReference type="EMBL" id="CAG4885206.1"/>
    </source>
</evidence>
<feature type="transmembrane region" description="Helical" evidence="6">
    <location>
        <begin position="12"/>
        <end position="32"/>
    </location>
</feature>
<dbReference type="InterPro" id="IPR012902">
    <property type="entry name" value="N_methyl_site"/>
</dbReference>
<keyword evidence="4 6" id="KW-1133">Transmembrane helix</keyword>
<dbReference type="Proteomes" id="UP000742786">
    <property type="component" value="Unassembled WGS sequence"/>
</dbReference>
<keyword evidence="2" id="KW-0488">Methylation</keyword>
<keyword evidence="3 6" id="KW-0812">Transmembrane</keyword>
<evidence type="ECO:0000256" key="6">
    <source>
        <dbReference type="SAM" id="Phobius"/>
    </source>
</evidence>
<accession>A0A916N3L9</accession>
<evidence type="ECO:0000256" key="5">
    <source>
        <dbReference type="ARBA" id="ARBA00023136"/>
    </source>
</evidence>
<protein>
    <submittedName>
        <fullName evidence="7">MSHA pilin protein MshA</fullName>
    </submittedName>
</protein>
<evidence type="ECO:0000256" key="2">
    <source>
        <dbReference type="ARBA" id="ARBA00022481"/>
    </source>
</evidence>
<evidence type="ECO:0000256" key="3">
    <source>
        <dbReference type="ARBA" id="ARBA00022692"/>
    </source>
</evidence>
<dbReference type="PROSITE" id="PS00409">
    <property type="entry name" value="PROKAR_NTER_METHYL"/>
    <property type="match status" value="1"/>
</dbReference>
<dbReference type="AlphaFoldDB" id="A0A916N3L9"/>
<dbReference type="RefSeq" id="WP_281420311.1">
    <property type="nucleotide sequence ID" value="NZ_CAJQUM010000001.1"/>
</dbReference>
<evidence type="ECO:0000256" key="1">
    <source>
        <dbReference type="ARBA" id="ARBA00004167"/>
    </source>
</evidence>
<comment type="subcellular location">
    <subcellularLocation>
        <location evidence="1">Membrane</location>
        <topology evidence="1">Single-pass membrane protein</topology>
    </subcellularLocation>
</comment>
<name>A0A916N3L9_9PROT</name>
<dbReference type="NCBIfam" id="TIGR02532">
    <property type="entry name" value="IV_pilin_GFxxxE"/>
    <property type="match status" value="1"/>
</dbReference>
<dbReference type="EMBL" id="CAJQUM010000001">
    <property type="protein sequence ID" value="CAG4885206.1"/>
    <property type="molecule type" value="Genomic_DNA"/>
</dbReference>
<dbReference type="Gene3D" id="3.30.700.10">
    <property type="entry name" value="Glycoprotein, Type 4 Pilin"/>
    <property type="match status" value="1"/>
</dbReference>
<organism evidence="7 8">
    <name type="scientific">Georgfuchsia toluolica</name>
    <dbReference type="NCBI Taxonomy" id="424218"/>
    <lineage>
        <taxon>Bacteria</taxon>
        <taxon>Pseudomonadati</taxon>
        <taxon>Pseudomonadota</taxon>
        <taxon>Betaproteobacteria</taxon>
        <taxon>Nitrosomonadales</taxon>
        <taxon>Sterolibacteriaceae</taxon>
        <taxon>Georgfuchsia</taxon>
    </lineage>
</organism>
<dbReference type="Pfam" id="PF07963">
    <property type="entry name" value="N_methyl"/>
    <property type="match status" value="1"/>
</dbReference>
<evidence type="ECO:0000313" key="8">
    <source>
        <dbReference type="Proteomes" id="UP000742786"/>
    </source>
</evidence>
<dbReference type="GO" id="GO:0016020">
    <property type="term" value="C:membrane"/>
    <property type="evidence" value="ECO:0007669"/>
    <property type="project" value="UniProtKB-SubCell"/>
</dbReference>
<keyword evidence="5 6" id="KW-0472">Membrane</keyword>
<keyword evidence="8" id="KW-1185">Reference proteome</keyword>
<dbReference type="SUPFAM" id="SSF54523">
    <property type="entry name" value="Pili subunits"/>
    <property type="match status" value="1"/>
</dbReference>
<reference evidence="7" key="1">
    <citation type="submission" date="2021-04" db="EMBL/GenBank/DDBJ databases">
        <authorList>
            <person name="Hornung B."/>
        </authorList>
    </citation>
    <scope>NUCLEOTIDE SEQUENCE</scope>
    <source>
        <strain evidence="7">G5G6</strain>
    </source>
</reference>
<dbReference type="PANTHER" id="PTHR30093:SF44">
    <property type="entry name" value="TYPE II SECRETION SYSTEM CORE PROTEIN G"/>
    <property type="match status" value="1"/>
</dbReference>
<dbReference type="PANTHER" id="PTHR30093">
    <property type="entry name" value="GENERAL SECRETION PATHWAY PROTEIN G"/>
    <property type="match status" value="1"/>
</dbReference>
<comment type="caution">
    <text evidence="7">The sequence shown here is derived from an EMBL/GenBank/DDBJ whole genome shotgun (WGS) entry which is preliminary data.</text>
</comment>